<evidence type="ECO:0000313" key="2">
    <source>
        <dbReference type="Proteomes" id="UP000736164"/>
    </source>
</evidence>
<dbReference type="Proteomes" id="UP000736164">
    <property type="component" value="Unassembled WGS sequence"/>
</dbReference>
<name>A0A8J7P4C0_ATRSP</name>
<dbReference type="PANTHER" id="PTHR28630:SF3">
    <property type="entry name" value="PEROXIREDOXIN-LIKE 2C"/>
    <property type="match status" value="1"/>
</dbReference>
<feature type="non-terminal residue" evidence="1">
    <location>
        <position position="238"/>
    </location>
</feature>
<reference evidence="1" key="1">
    <citation type="journal article" date="2021" name="Cell">
        <title>Tracing the genetic footprints of vertebrate landing in non-teleost ray-finned fishes.</title>
        <authorList>
            <person name="Bi X."/>
            <person name="Wang K."/>
            <person name="Yang L."/>
            <person name="Pan H."/>
            <person name="Jiang H."/>
            <person name="Wei Q."/>
            <person name="Fang M."/>
            <person name="Yu H."/>
            <person name="Zhu C."/>
            <person name="Cai Y."/>
            <person name="He Y."/>
            <person name="Gan X."/>
            <person name="Zeng H."/>
            <person name="Yu D."/>
            <person name="Zhu Y."/>
            <person name="Jiang H."/>
            <person name="Qiu Q."/>
            <person name="Yang H."/>
            <person name="Zhang Y.E."/>
            <person name="Wang W."/>
            <person name="Zhu M."/>
            <person name="He S."/>
            <person name="Zhang G."/>
        </authorList>
    </citation>
    <scope>NUCLEOTIDE SEQUENCE</scope>
    <source>
        <strain evidence="1">Allg_001</strain>
    </source>
</reference>
<accession>A0A8J7P4C0</accession>
<dbReference type="PANTHER" id="PTHR28630">
    <property type="match status" value="1"/>
</dbReference>
<evidence type="ECO:0000313" key="1">
    <source>
        <dbReference type="EMBL" id="MBN3325244.1"/>
    </source>
</evidence>
<organism evidence="1 2">
    <name type="scientific">Atractosteus spatula</name>
    <name type="common">Alligator gar</name>
    <name type="synonym">Lepisosteus spatula</name>
    <dbReference type="NCBI Taxonomy" id="7917"/>
    <lineage>
        <taxon>Eukaryota</taxon>
        <taxon>Metazoa</taxon>
        <taxon>Chordata</taxon>
        <taxon>Craniata</taxon>
        <taxon>Vertebrata</taxon>
        <taxon>Euteleostomi</taxon>
        <taxon>Actinopterygii</taxon>
        <taxon>Neopterygii</taxon>
        <taxon>Holostei</taxon>
        <taxon>Semionotiformes</taxon>
        <taxon>Lepisosteidae</taxon>
        <taxon>Atractosteus</taxon>
    </lineage>
</organism>
<comment type="caution">
    <text evidence="1">The sequence shown here is derived from an EMBL/GenBank/DDBJ whole genome shotgun (WGS) entry which is preliminary data.</text>
</comment>
<keyword evidence="2" id="KW-1185">Reference proteome</keyword>
<proteinExistence type="predicted"/>
<dbReference type="EMBL" id="JAAWVO010074887">
    <property type="protein sequence ID" value="MBN3325244.1"/>
    <property type="molecule type" value="Genomic_DNA"/>
</dbReference>
<feature type="non-terminal residue" evidence="1">
    <location>
        <position position="1"/>
    </location>
</feature>
<dbReference type="AlphaFoldDB" id="A0A8J7P4C0"/>
<protein>
    <submittedName>
        <fullName evidence="1">AAED1 protein</fullName>
    </submittedName>
</protein>
<sequence length="238" mass="27029">MAADLPVTQQIARAQQGHQKHPVNIQISEVEDCFVYNRHGKRILFKSLYDDKKSIIIFVRKIYSSVENIMVKLIFISIICSSSETSSTCSPLENARRVCLFLCITLTYITYGSYIQAFCTLTSYPHEIYVDPERQIYKKLGMKRGEVFTESAAPCPHVKSGTLMGSVKSLWRAMNSPAFDFQGDLNQQGGCLILGPGSEVHFTHFDMNRLDHMPINWLLQLAGVQTVDFRDQPRILDV</sequence>
<dbReference type="InterPro" id="IPR032801">
    <property type="entry name" value="PXL2A/B/C"/>
</dbReference>
<gene>
    <name evidence="1" type="primary">Aaed1</name>
    <name evidence="1" type="ORF">GTO95_0011583</name>
</gene>
<dbReference type="Pfam" id="PF13911">
    <property type="entry name" value="AhpC-TSA_2"/>
    <property type="match status" value="1"/>
</dbReference>